<dbReference type="CDD" id="cd01960">
    <property type="entry name" value="nsLTP1"/>
    <property type="match status" value="1"/>
</dbReference>
<name>A0A2N9EMP8_FAGSY</name>
<comment type="similarity">
    <text evidence="1">Belongs to the plant LTP family.</text>
</comment>
<dbReference type="PANTHER" id="PTHR33076">
    <property type="entry name" value="NON-SPECIFIC LIPID-TRANSFER PROTEIN 2-RELATED"/>
    <property type="match status" value="1"/>
</dbReference>
<dbReference type="Gene3D" id="1.10.110.10">
    <property type="entry name" value="Plant lipid-transfer and hydrophobic proteins"/>
    <property type="match status" value="1"/>
</dbReference>
<dbReference type="PRINTS" id="PR00382">
    <property type="entry name" value="LIPIDTRNSFER"/>
</dbReference>
<evidence type="ECO:0000256" key="1">
    <source>
        <dbReference type="ARBA" id="ARBA00009748"/>
    </source>
</evidence>
<dbReference type="InterPro" id="IPR036312">
    <property type="entry name" value="Bifun_inhib/LTP/seed_sf"/>
</dbReference>
<dbReference type="AlphaFoldDB" id="A0A2N9EMP8"/>
<keyword evidence="2" id="KW-1015">Disulfide bond</keyword>
<reference evidence="5" key="1">
    <citation type="submission" date="2018-02" db="EMBL/GenBank/DDBJ databases">
        <authorList>
            <person name="Cohen D.B."/>
            <person name="Kent A.D."/>
        </authorList>
    </citation>
    <scope>NUCLEOTIDE SEQUENCE</scope>
</reference>
<dbReference type="SUPFAM" id="SSF47699">
    <property type="entry name" value="Bifunctional inhibitor/lipid-transfer protein/seed storage 2S albumin"/>
    <property type="match status" value="1"/>
</dbReference>
<dbReference type="InterPro" id="IPR016140">
    <property type="entry name" value="Bifunc_inhib/LTP/seed_store"/>
</dbReference>
<evidence type="ECO:0000256" key="3">
    <source>
        <dbReference type="SAM" id="SignalP"/>
    </source>
</evidence>
<dbReference type="Pfam" id="PF14368">
    <property type="entry name" value="LTP_2"/>
    <property type="match status" value="1"/>
</dbReference>
<feature type="domain" description="Bifunctional inhibitor/plant lipid transfer protein/seed storage helical" evidence="4">
    <location>
        <begin position="32"/>
        <end position="117"/>
    </location>
</feature>
<dbReference type="InterPro" id="IPR000528">
    <property type="entry name" value="Plant_nsLTP"/>
</dbReference>
<dbReference type="GO" id="GO:0008289">
    <property type="term" value="F:lipid binding"/>
    <property type="evidence" value="ECO:0007669"/>
    <property type="project" value="InterPro"/>
</dbReference>
<gene>
    <name evidence="5" type="ORF">FSB_LOCUS3975</name>
</gene>
<evidence type="ECO:0000313" key="5">
    <source>
        <dbReference type="EMBL" id="SPC76093.1"/>
    </source>
</evidence>
<sequence length="119" mass="12621">MEKKMMGCLALAFGLMILVLNASASPSNDITCKAAVTDLMPCHPFLVGSGPATPSFTCCEGAQNILNQATTTATRRALCECFKNAAKAFGINPDRAKQLPQLCKINVPVPFDPNVDCQS</sequence>
<feature type="chain" id="PRO_5014750764" description="Bifunctional inhibitor/plant lipid transfer protein/seed storage helical domain-containing protein" evidence="3">
    <location>
        <begin position="25"/>
        <end position="119"/>
    </location>
</feature>
<dbReference type="EMBL" id="OIVN01000198">
    <property type="protein sequence ID" value="SPC76093.1"/>
    <property type="molecule type" value="Genomic_DNA"/>
</dbReference>
<protein>
    <recommendedName>
        <fullName evidence="4">Bifunctional inhibitor/plant lipid transfer protein/seed storage helical domain-containing protein</fullName>
    </recommendedName>
</protein>
<dbReference type="SMART" id="SM00499">
    <property type="entry name" value="AAI"/>
    <property type="match status" value="1"/>
</dbReference>
<keyword evidence="3" id="KW-0732">Signal</keyword>
<accession>A0A2N9EMP8</accession>
<organism evidence="5">
    <name type="scientific">Fagus sylvatica</name>
    <name type="common">Beechnut</name>
    <dbReference type="NCBI Taxonomy" id="28930"/>
    <lineage>
        <taxon>Eukaryota</taxon>
        <taxon>Viridiplantae</taxon>
        <taxon>Streptophyta</taxon>
        <taxon>Embryophyta</taxon>
        <taxon>Tracheophyta</taxon>
        <taxon>Spermatophyta</taxon>
        <taxon>Magnoliopsida</taxon>
        <taxon>eudicotyledons</taxon>
        <taxon>Gunneridae</taxon>
        <taxon>Pentapetalae</taxon>
        <taxon>rosids</taxon>
        <taxon>fabids</taxon>
        <taxon>Fagales</taxon>
        <taxon>Fagaceae</taxon>
        <taxon>Fagus</taxon>
    </lineage>
</organism>
<evidence type="ECO:0000259" key="4">
    <source>
        <dbReference type="SMART" id="SM00499"/>
    </source>
</evidence>
<dbReference type="GO" id="GO:0006869">
    <property type="term" value="P:lipid transport"/>
    <property type="evidence" value="ECO:0007669"/>
    <property type="project" value="InterPro"/>
</dbReference>
<proteinExistence type="inferred from homology"/>
<feature type="signal peptide" evidence="3">
    <location>
        <begin position="1"/>
        <end position="24"/>
    </location>
</feature>
<evidence type="ECO:0000256" key="2">
    <source>
        <dbReference type="ARBA" id="ARBA00023157"/>
    </source>
</evidence>